<evidence type="ECO:0000256" key="3">
    <source>
        <dbReference type="ARBA" id="ARBA00012438"/>
    </source>
</evidence>
<protein>
    <recommendedName>
        <fullName evidence="3">histidine kinase</fullName>
        <ecNumber evidence="3">2.7.13.3</ecNumber>
    </recommendedName>
</protein>
<evidence type="ECO:0000256" key="10">
    <source>
        <dbReference type="ARBA" id="ARBA00022840"/>
    </source>
</evidence>
<keyword evidence="8" id="KW-0547">Nucleotide-binding</keyword>
<dbReference type="InterPro" id="IPR036890">
    <property type="entry name" value="HATPase_C_sf"/>
</dbReference>
<evidence type="ECO:0000256" key="6">
    <source>
        <dbReference type="ARBA" id="ARBA00022679"/>
    </source>
</evidence>
<evidence type="ECO:0000256" key="9">
    <source>
        <dbReference type="ARBA" id="ARBA00022777"/>
    </source>
</evidence>
<dbReference type="Pfam" id="PF02518">
    <property type="entry name" value="HATPase_c"/>
    <property type="match status" value="1"/>
</dbReference>
<dbReference type="PRINTS" id="PR00344">
    <property type="entry name" value="BCTRLSENSOR"/>
</dbReference>
<dbReference type="GO" id="GO:0005886">
    <property type="term" value="C:plasma membrane"/>
    <property type="evidence" value="ECO:0007669"/>
    <property type="project" value="UniProtKB-SubCell"/>
</dbReference>
<feature type="transmembrane region" description="Helical" evidence="14">
    <location>
        <begin position="32"/>
        <end position="58"/>
    </location>
</feature>
<evidence type="ECO:0000256" key="11">
    <source>
        <dbReference type="ARBA" id="ARBA00022989"/>
    </source>
</evidence>
<comment type="catalytic activity">
    <reaction evidence="1">
        <text>ATP + protein L-histidine = ADP + protein N-phospho-L-histidine.</text>
        <dbReference type="EC" id="2.7.13.3"/>
    </reaction>
</comment>
<dbReference type="InterPro" id="IPR003594">
    <property type="entry name" value="HATPase_dom"/>
</dbReference>
<evidence type="ECO:0000256" key="1">
    <source>
        <dbReference type="ARBA" id="ARBA00000085"/>
    </source>
</evidence>
<evidence type="ECO:0000256" key="13">
    <source>
        <dbReference type="ARBA" id="ARBA00023136"/>
    </source>
</evidence>
<dbReference type="PANTHER" id="PTHR43547:SF10">
    <property type="entry name" value="SENSOR HISTIDINE KINASE DCUS"/>
    <property type="match status" value="1"/>
</dbReference>
<dbReference type="InterPro" id="IPR005467">
    <property type="entry name" value="His_kinase_dom"/>
</dbReference>
<organism evidence="16">
    <name type="scientific">Corynebacterium glutamicum (strain R)</name>
    <dbReference type="NCBI Taxonomy" id="340322"/>
    <lineage>
        <taxon>Bacteria</taxon>
        <taxon>Bacillati</taxon>
        <taxon>Actinomycetota</taxon>
        <taxon>Actinomycetes</taxon>
        <taxon>Mycobacteriales</taxon>
        <taxon>Corynebacteriaceae</taxon>
        <taxon>Corynebacterium</taxon>
    </lineage>
</organism>
<dbReference type="Pfam" id="PF17203">
    <property type="entry name" value="sCache_3_2"/>
    <property type="match status" value="1"/>
</dbReference>
<dbReference type="Gene3D" id="1.10.287.130">
    <property type="match status" value="1"/>
</dbReference>
<evidence type="ECO:0000256" key="8">
    <source>
        <dbReference type="ARBA" id="ARBA00022741"/>
    </source>
</evidence>
<dbReference type="SUPFAM" id="SSF55890">
    <property type="entry name" value="Sporulation response regulatory protein Spo0B"/>
    <property type="match status" value="1"/>
</dbReference>
<keyword evidence="9" id="KW-0418">Kinase</keyword>
<dbReference type="EMBL" id="AP009044">
    <property type="protein sequence ID" value="BAF53049.1"/>
    <property type="molecule type" value="Genomic_DNA"/>
</dbReference>
<accession>A0AB72V8G4</accession>
<dbReference type="GO" id="GO:0000155">
    <property type="term" value="F:phosphorelay sensor kinase activity"/>
    <property type="evidence" value="ECO:0007669"/>
    <property type="project" value="InterPro"/>
</dbReference>
<comment type="subcellular location">
    <subcellularLocation>
        <location evidence="2">Cell membrane</location>
        <topology evidence="2">Multi-pass membrane protein</topology>
    </subcellularLocation>
</comment>
<keyword evidence="7 14" id="KW-0812">Transmembrane</keyword>
<feature type="domain" description="Histidine kinase" evidence="15">
    <location>
        <begin position="348"/>
        <end position="563"/>
    </location>
</feature>
<dbReference type="InterPro" id="IPR029151">
    <property type="entry name" value="Sensor-like_sf"/>
</dbReference>
<dbReference type="Proteomes" id="UP000006698">
    <property type="component" value="Chromosome"/>
</dbReference>
<keyword evidence="4" id="KW-1003">Cell membrane</keyword>
<keyword evidence="13 14" id="KW-0472">Membrane</keyword>
<dbReference type="AlphaFoldDB" id="A0AB72V8G4"/>
<dbReference type="InterPro" id="IPR016120">
    <property type="entry name" value="Sig_transdc_His_kin_SpoOB"/>
</dbReference>
<dbReference type="SUPFAM" id="SSF55874">
    <property type="entry name" value="ATPase domain of HSP90 chaperone/DNA topoisomerase II/histidine kinase"/>
    <property type="match status" value="1"/>
</dbReference>
<evidence type="ECO:0000256" key="2">
    <source>
        <dbReference type="ARBA" id="ARBA00004651"/>
    </source>
</evidence>
<feature type="transmembrane region" description="Helical" evidence="14">
    <location>
        <begin position="204"/>
        <end position="225"/>
    </location>
</feature>
<name>A0AB72V8G4_CORGB</name>
<dbReference type="InterPro" id="IPR033463">
    <property type="entry name" value="sCache_3"/>
</dbReference>
<keyword evidence="11 14" id="KW-1133">Transmembrane helix</keyword>
<keyword evidence="12" id="KW-0902">Two-component regulatory system</keyword>
<evidence type="ECO:0000256" key="4">
    <source>
        <dbReference type="ARBA" id="ARBA00022475"/>
    </source>
</evidence>
<evidence type="ECO:0000256" key="5">
    <source>
        <dbReference type="ARBA" id="ARBA00022553"/>
    </source>
</evidence>
<dbReference type="InterPro" id="IPR004358">
    <property type="entry name" value="Sig_transdc_His_kin-like_C"/>
</dbReference>
<dbReference type="SMART" id="SM00387">
    <property type="entry name" value="HATPase_c"/>
    <property type="match status" value="1"/>
</dbReference>
<dbReference type="GO" id="GO:0005524">
    <property type="term" value="F:ATP binding"/>
    <property type="evidence" value="ECO:0007669"/>
    <property type="project" value="UniProtKB-KW"/>
</dbReference>
<evidence type="ECO:0000256" key="12">
    <source>
        <dbReference type="ARBA" id="ARBA00023012"/>
    </source>
</evidence>
<evidence type="ECO:0000313" key="16">
    <source>
        <dbReference type="EMBL" id="BAF53049.1"/>
    </source>
</evidence>
<keyword evidence="5" id="KW-0597">Phosphoprotein</keyword>
<dbReference type="Gene3D" id="3.30.450.20">
    <property type="entry name" value="PAS domain"/>
    <property type="match status" value="2"/>
</dbReference>
<keyword evidence="10" id="KW-0067">ATP-binding</keyword>
<dbReference type="Gene3D" id="3.30.565.10">
    <property type="entry name" value="Histidine kinase-like ATPase, C-terminal domain"/>
    <property type="match status" value="1"/>
</dbReference>
<dbReference type="SUPFAM" id="SSF103190">
    <property type="entry name" value="Sensory domain-like"/>
    <property type="match status" value="1"/>
</dbReference>
<reference evidence="16" key="1">
    <citation type="journal article" date="2007" name="Microbiology">
        <title>Comparative analysis of the Corynebacterium glutamicum group and complete genome sequence of strain R.</title>
        <authorList>
            <person name="Yukawa H."/>
            <person name="Omumasaba C.A."/>
            <person name="Nonaka H."/>
            <person name="Kos P."/>
            <person name="Okai N."/>
            <person name="Suzuki N."/>
            <person name="Suda M."/>
            <person name="Tsuge Y."/>
            <person name="Watanabe J."/>
            <person name="Ikeda Y."/>
            <person name="Vertes A.A."/>
            <person name="Inui M."/>
        </authorList>
    </citation>
    <scope>NUCLEOTIDE SEQUENCE</scope>
    <source>
        <strain evidence="16">R</strain>
    </source>
</reference>
<evidence type="ECO:0000256" key="14">
    <source>
        <dbReference type="SAM" id="Phobius"/>
    </source>
</evidence>
<dbReference type="PROSITE" id="PS50109">
    <property type="entry name" value="HIS_KIN"/>
    <property type="match status" value="1"/>
</dbReference>
<evidence type="ECO:0000256" key="7">
    <source>
        <dbReference type="ARBA" id="ARBA00022692"/>
    </source>
</evidence>
<dbReference type="PANTHER" id="PTHR43547">
    <property type="entry name" value="TWO-COMPONENT HISTIDINE KINASE"/>
    <property type="match status" value="1"/>
</dbReference>
<keyword evidence="6" id="KW-0808">Transferase</keyword>
<dbReference type="KEGG" id="cgt:cgR_0088"/>
<dbReference type="EC" id="2.7.13.3" evidence="3"/>
<evidence type="ECO:0000259" key="15">
    <source>
        <dbReference type="PROSITE" id="PS50109"/>
    </source>
</evidence>
<proteinExistence type="predicted"/>
<sequence length="564" mass="60214">MLHALLIITPGGRYVCWSIRTKNFKEVDIIRFATRILVIQVATVALVVAICTGIFAVLMMDQMKTEAEHTALSIGRSVASNPQIREEVALDTQTGANPSAEELADGDIQAVAQAANERTGALFVVITDGLGIRLSHPDEERLGEQVSTSFEAAMRGEETMAWETGTLGASARAKVPIFAPDSNVPVGEVSVGFERDSVYSRLPMFLAALALISVLGILIGVGVAMGMRRRWERVTLGLQPEELVTLVQNQTAVIDGIDEGVLALSPNGTIGVHNEQAQSMIGAGPMSGRTLKELGLDLGLDGVVLHGQHPETVAHNGRILYLDFHPVRRGDQDLGYVVTIRDRTDIIELSERLDSVRTMTHALRAQRHEFANRIHTATGLIDAGRVHDAAEFLGDISRNGGQSHPLIGSAHLNEAFLSSFLSTASISASEKGVSLRINSDTLILGTVKDPEDVATILGNLINNAIDAAVSGEAPRWIELTLMDDADTLVISVADSGPGIPEGVDVFATATQIGDSEDNERTHGHGIGLKLCRALARSHGGDVWVIDRGTEDGAVFGVKLPGVME</sequence>
<gene>
    <name evidence="16" type="ordered locus">cgR_0088</name>
</gene>